<dbReference type="EMBL" id="SDWY01000001">
    <property type="protein sequence ID" value="MDN6899865.1"/>
    <property type="molecule type" value="Genomic_DNA"/>
</dbReference>
<keyword evidence="1" id="KW-0678">Repressor</keyword>
<dbReference type="SUPFAM" id="SSF55729">
    <property type="entry name" value="Acyl-CoA N-acyltransferases (Nat)"/>
    <property type="match status" value="1"/>
</dbReference>
<evidence type="ECO:0000313" key="7">
    <source>
        <dbReference type="EMBL" id="MDN6899865.1"/>
    </source>
</evidence>
<evidence type="ECO:0000256" key="4">
    <source>
        <dbReference type="ARBA" id="ARBA00023315"/>
    </source>
</evidence>
<comment type="caution">
    <text evidence="7">The sequence shown here is derived from an EMBL/GenBank/DDBJ whole genome shotgun (WGS) entry which is preliminary data.</text>
</comment>
<dbReference type="RefSeq" id="WP_128687015.1">
    <property type="nucleotide sequence ID" value="NZ_SDWY01000001.1"/>
</dbReference>
<dbReference type="GO" id="GO:0016747">
    <property type="term" value="F:acyltransferase activity, transferring groups other than amino-acyl groups"/>
    <property type="evidence" value="ECO:0007669"/>
    <property type="project" value="InterPro"/>
</dbReference>
<evidence type="ECO:0000256" key="2">
    <source>
        <dbReference type="ARBA" id="ARBA00022649"/>
    </source>
</evidence>
<evidence type="ECO:0000313" key="8">
    <source>
        <dbReference type="Proteomes" id="UP001167919"/>
    </source>
</evidence>
<dbReference type="PANTHER" id="PTHR36449:SF1">
    <property type="entry name" value="ACETYLTRANSFERASE"/>
    <property type="match status" value="1"/>
</dbReference>
<accession>A0AAJ1RBI2</accession>
<sequence>MALGVLVLPQNDLKDSLEFNVINLLNFKDPSDSLGSFSCGNTEIDSFLKTKARTWSIVSNTFLLVNKQTDDIVAFYTLSNGITKLTKKYKKKHEFKFSEITDYPSINIVYFAVTESFQNKGFGKELMLSLLGNIYDHRLEFGGLSFVTVESLAESQSFYRKNFAFDNEESQNTSGNCALALTLKEIGQLLSNANQ</sequence>
<evidence type="ECO:0000256" key="5">
    <source>
        <dbReference type="ARBA" id="ARBA00049880"/>
    </source>
</evidence>
<evidence type="ECO:0000256" key="1">
    <source>
        <dbReference type="ARBA" id="ARBA00022491"/>
    </source>
</evidence>
<reference evidence="7" key="1">
    <citation type="submission" date="2019-01" db="EMBL/GenBank/DDBJ databases">
        <title>Oenococcus sicerae UCMA17102.</title>
        <authorList>
            <person name="Cousin F.J."/>
            <person name="Le Guellec R."/>
            <person name="Cretenet M."/>
        </authorList>
    </citation>
    <scope>NUCLEOTIDE SEQUENCE</scope>
    <source>
        <strain evidence="7">UCMA17102</strain>
    </source>
</reference>
<name>A0AAJ1RBI2_9LACO</name>
<evidence type="ECO:0000259" key="6">
    <source>
        <dbReference type="Pfam" id="PF00583"/>
    </source>
</evidence>
<organism evidence="7 8">
    <name type="scientific">Oenococcus sicerae</name>
    <dbReference type="NCBI Taxonomy" id="2203724"/>
    <lineage>
        <taxon>Bacteria</taxon>
        <taxon>Bacillati</taxon>
        <taxon>Bacillota</taxon>
        <taxon>Bacilli</taxon>
        <taxon>Lactobacillales</taxon>
        <taxon>Lactobacillaceae</taxon>
        <taxon>Oenococcus</taxon>
    </lineage>
</organism>
<protein>
    <submittedName>
        <fullName evidence="7">N-acetyltransferase</fullName>
    </submittedName>
</protein>
<proteinExistence type="predicted"/>
<keyword evidence="2" id="KW-1277">Toxin-antitoxin system</keyword>
<comment type="catalytic activity">
    <reaction evidence="5">
        <text>glycyl-tRNA(Gly) + acetyl-CoA = N-acetylglycyl-tRNA(Gly) + CoA + H(+)</text>
        <dbReference type="Rhea" id="RHEA:81867"/>
        <dbReference type="Rhea" id="RHEA-COMP:9683"/>
        <dbReference type="Rhea" id="RHEA-COMP:19766"/>
        <dbReference type="ChEBI" id="CHEBI:15378"/>
        <dbReference type="ChEBI" id="CHEBI:57287"/>
        <dbReference type="ChEBI" id="CHEBI:57288"/>
        <dbReference type="ChEBI" id="CHEBI:78522"/>
        <dbReference type="ChEBI" id="CHEBI:232036"/>
    </reaction>
</comment>
<dbReference type="Pfam" id="PF00583">
    <property type="entry name" value="Acetyltransf_1"/>
    <property type="match status" value="1"/>
</dbReference>
<dbReference type="PANTHER" id="PTHR36449">
    <property type="entry name" value="ACETYLTRANSFERASE-RELATED"/>
    <property type="match status" value="1"/>
</dbReference>
<dbReference type="Gene3D" id="3.40.630.30">
    <property type="match status" value="1"/>
</dbReference>
<keyword evidence="3" id="KW-0808">Transferase</keyword>
<dbReference type="InterPro" id="IPR000182">
    <property type="entry name" value="GNAT_dom"/>
</dbReference>
<dbReference type="InterPro" id="IPR016181">
    <property type="entry name" value="Acyl_CoA_acyltransferase"/>
</dbReference>
<feature type="domain" description="N-acetyltransferase" evidence="6">
    <location>
        <begin position="64"/>
        <end position="165"/>
    </location>
</feature>
<gene>
    <name evidence="7" type="ORF">EVC35_02445</name>
</gene>
<evidence type="ECO:0000256" key="3">
    <source>
        <dbReference type="ARBA" id="ARBA00022679"/>
    </source>
</evidence>
<keyword evidence="4" id="KW-0012">Acyltransferase</keyword>
<dbReference type="AlphaFoldDB" id="A0AAJ1RBI2"/>
<dbReference type="Proteomes" id="UP001167919">
    <property type="component" value="Unassembled WGS sequence"/>
</dbReference>